<dbReference type="GO" id="GO:0006564">
    <property type="term" value="P:L-serine biosynthetic process"/>
    <property type="evidence" value="ECO:0007669"/>
    <property type="project" value="UniProtKB-ARBA"/>
</dbReference>
<evidence type="ECO:0000313" key="9">
    <source>
        <dbReference type="Proteomes" id="UP000466799"/>
    </source>
</evidence>
<evidence type="ECO:0000259" key="6">
    <source>
        <dbReference type="Pfam" id="PF00389"/>
    </source>
</evidence>
<dbReference type="InterPro" id="IPR006139">
    <property type="entry name" value="D-isomer_2_OHA_DH_cat_dom"/>
</dbReference>
<dbReference type="PROSITE" id="PS00065">
    <property type="entry name" value="D_2_HYDROXYACID_DH_1"/>
    <property type="match status" value="1"/>
</dbReference>
<dbReference type="GO" id="GO:0004617">
    <property type="term" value="F:phosphoglycerate dehydrogenase activity"/>
    <property type="evidence" value="ECO:0007669"/>
    <property type="project" value="UniProtKB-ARBA"/>
</dbReference>
<dbReference type="CDD" id="cd12172">
    <property type="entry name" value="PGDH_like_2"/>
    <property type="match status" value="1"/>
</dbReference>
<dbReference type="SUPFAM" id="SSF52283">
    <property type="entry name" value="Formate/glycerate dehydrogenase catalytic domain-like"/>
    <property type="match status" value="1"/>
</dbReference>
<protein>
    <submittedName>
        <fullName evidence="8">3-phosphoglycerate dehydrogenase</fullName>
    </submittedName>
</protein>
<keyword evidence="4" id="KW-0520">NAD</keyword>
<organism evidence="8 9">
    <name type="scientific">Limosilactobacillus fermentum</name>
    <name type="common">Lactobacillus fermentum</name>
    <dbReference type="NCBI Taxonomy" id="1613"/>
    <lineage>
        <taxon>Bacteria</taxon>
        <taxon>Bacillati</taxon>
        <taxon>Bacillota</taxon>
        <taxon>Bacilli</taxon>
        <taxon>Lactobacillales</taxon>
        <taxon>Lactobacillaceae</taxon>
        <taxon>Limosilactobacillus</taxon>
    </lineage>
</organism>
<dbReference type="Pfam" id="PF00389">
    <property type="entry name" value="2-Hacid_dh"/>
    <property type="match status" value="1"/>
</dbReference>
<dbReference type="RefSeq" id="WP_049184792.1">
    <property type="nucleotide sequence ID" value="NZ_CP021790.1"/>
</dbReference>
<evidence type="ECO:0000313" key="8">
    <source>
        <dbReference type="EMBL" id="MPQ35440.1"/>
    </source>
</evidence>
<evidence type="ECO:0000256" key="5">
    <source>
        <dbReference type="RuleBase" id="RU003719"/>
    </source>
</evidence>
<evidence type="ECO:0000256" key="1">
    <source>
        <dbReference type="ARBA" id="ARBA00005854"/>
    </source>
</evidence>
<evidence type="ECO:0000256" key="4">
    <source>
        <dbReference type="ARBA" id="ARBA00023027"/>
    </source>
</evidence>
<feature type="domain" description="D-isomer specific 2-hydroxyacid dehydrogenase NAD-binding" evidence="7">
    <location>
        <begin position="106"/>
        <end position="278"/>
    </location>
</feature>
<dbReference type="AlphaFoldDB" id="A0A0R2EJ87"/>
<gene>
    <name evidence="8" type="ORF">GC247_05965</name>
</gene>
<dbReference type="SUPFAM" id="SSF51735">
    <property type="entry name" value="NAD(P)-binding Rossmann-fold domains"/>
    <property type="match status" value="1"/>
</dbReference>
<accession>A0A0R2EJ87</accession>
<keyword evidence="3 5" id="KW-0560">Oxidoreductase</keyword>
<dbReference type="Gene3D" id="3.40.50.720">
    <property type="entry name" value="NAD(P)-binding Rossmann-like Domain"/>
    <property type="match status" value="2"/>
</dbReference>
<sequence>MTLKVAVPASLSQAGKDYLTNKGYTLIETADQSAATLAKEATDADGIVLMTEPFPNSLADQLPNLKVIARHGVGYDNVDQDFWGQRGVWVTITPHANAATVAETTLASMLMVSKNLVEDTNHLRQGDWDWAASHKGFDLAGKTLGIMGYGRIGRMVAKKAAALDMKLLAYDPFAKDDGLVTLVNKETLLKEADVVTLHMVVNEETTHSIGAHEFGLMKDSAVLINFGRAALVDQAAMQKALTKGEIAHAVVDVFDQEPLPEDDPWRQVPNVTLTPHIASNTVECMARMATDAASEVARVLEGNDPQWPVNKLS</sequence>
<dbReference type="InterPro" id="IPR036291">
    <property type="entry name" value="NAD(P)-bd_dom_sf"/>
</dbReference>
<dbReference type="Proteomes" id="UP000466799">
    <property type="component" value="Unassembled WGS sequence"/>
</dbReference>
<evidence type="ECO:0000259" key="7">
    <source>
        <dbReference type="Pfam" id="PF02826"/>
    </source>
</evidence>
<proteinExistence type="inferred from homology"/>
<feature type="domain" description="D-isomer specific 2-hydroxyacid dehydrogenase catalytic" evidence="6">
    <location>
        <begin position="9"/>
        <end position="310"/>
    </location>
</feature>
<evidence type="ECO:0000256" key="3">
    <source>
        <dbReference type="ARBA" id="ARBA00023002"/>
    </source>
</evidence>
<dbReference type="Pfam" id="PF02826">
    <property type="entry name" value="2-Hacid_dh_C"/>
    <property type="match status" value="1"/>
</dbReference>
<reference evidence="8 9" key="1">
    <citation type="submission" date="2019-10" db="EMBL/GenBank/DDBJ databases">
        <title>Genome Sequencing and assembly of Lactobacillus fermentum I2, a lactic acid bacteria.</title>
        <authorList>
            <person name="Lopes L.S."/>
            <person name="Persinoti G.F."/>
            <person name="Riano-Pachon D.M."/>
            <person name="Labate C.A."/>
        </authorList>
    </citation>
    <scope>NUCLEOTIDE SEQUENCE [LARGE SCALE GENOMIC DNA]</scope>
    <source>
        <strain evidence="8 9">I2</strain>
    </source>
</reference>
<dbReference type="GO" id="GO:0051287">
    <property type="term" value="F:NAD binding"/>
    <property type="evidence" value="ECO:0007669"/>
    <property type="project" value="InterPro"/>
</dbReference>
<comment type="similarity">
    <text evidence="1 5">Belongs to the D-isomer specific 2-hydroxyacid dehydrogenase family.</text>
</comment>
<dbReference type="GO" id="GO:0047545">
    <property type="term" value="F:(S)-2-hydroxyglutarate dehydrogenase activity"/>
    <property type="evidence" value="ECO:0007669"/>
    <property type="project" value="UniProtKB-ARBA"/>
</dbReference>
<name>A0A0R2EJ87_LIMFE</name>
<dbReference type="InterPro" id="IPR006140">
    <property type="entry name" value="D-isomer_DH_NAD-bd"/>
</dbReference>
<dbReference type="PANTHER" id="PTHR42789">
    <property type="entry name" value="D-ISOMER SPECIFIC 2-HYDROXYACID DEHYDROGENASE FAMILY PROTEIN (AFU_ORTHOLOGUE AFUA_6G10090)"/>
    <property type="match status" value="1"/>
</dbReference>
<dbReference type="InterPro" id="IPR050857">
    <property type="entry name" value="D-2-hydroxyacid_DH"/>
</dbReference>
<evidence type="ECO:0000256" key="2">
    <source>
        <dbReference type="ARBA" id="ARBA00022605"/>
    </source>
</evidence>
<dbReference type="InterPro" id="IPR029752">
    <property type="entry name" value="D-isomer_DH_CS1"/>
</dbReference>
<keyword evidence="2" id="KW-0028">Amino-acid biosynthesis</keyword>
<dbReference type="EMBL" id="WHJL01000044">
    <property type="protein sequence ID" value="MPQ35440.1"/>
    <property type="molecule type" value="Genomic_DNA"/>
</dbReference>
<comment type="caution">
    <text evidence="8">The sequence shown here is derived from an EMBL/GenBank/DDBJ whole genome shotgun (WGS) entry which is preliminary data.</text>
</comment>
<dbReference type="PANTHER" id="PTHR42789:SF1">
    <property type="entry name" value="D-ISOMER SPECIFIC 2-HYDROXYACID DEHYDROGENASE FAMILY PROTEIN (AFU_ORTHOLOGUE AFUA_6G10090)"/>
    <property type="match status" value="1"/>
</dbReference>
<dbReference type="FunFam" id="3.40.50.720:FF:000041">
    <property type="entry name" value="D-3-phosphoglycerate dehydrogenase"/>
    <property type="match status" value="1"/>
</dbReference>